<accession>A0A6J5N7P3</accession>
<protein>
    <submittedName>
        <fullName evidence="1">Uncharacterized protein</fullName>
    </submittedName>
</protein>
<evidence type="ECO:0000313" key="1">
    <source>
        <dbReference type="EMBL" id="CAB4154787.1"/>
    </source>
</evidence>
<proteinExistence type="predicted"/>
<dbReference type="EMBL" id="LR796622">
    <property type="protein sequence ID" value="CAB4154787.1"/>
    <property type="molecule type" value="Genomic_DNA"/>
</dbReference>
<name>A0A6J5N7P3_9CAUD</name>
<gene>
    <name evidence="1" type="ORF">UFOVP645_29</name>
</gene>
<reference evidence="1" key="1">
    <citation type="submission" date="2020-04" db="EMBL/GenBank/DDBJ databases">
        <authorList>
            <person name="Chiriac C."/>
            <person name="Salcher M."/>
            <person name="Ghai R."/>
            <person name="Kavagutti S V."/>
        </authorList>
    </citation>
    <scope>NUCLEOTIDE SEQUENCE</scope>
</reference>
<sequence>MSDFQWIFDKAESISINRKKMVSVTTARDGTTRAVSRGTLPKKFTVRLPDGMRWTDIRSQITAAEALDRITTAEITIGTAGQPGFGWYYGSTNVPSTPDTYTVRCIEFPEWTIFARNQVSWSGAFVFVEAFA</sequence>
<organism evidence="1">
    <name type="scientific">uncultured Caudovirales phage</name>
    <dbReference type="NCBI Taxonomy" id="2100421"/>
    <lineage>
        <taxon>Viruses</taxon>
        <taxon>Duplodnaviria</taxon>
        <taxon>Heunggongvirae</taxon>
        <taxon>Uroviricota</taxon>
        <taxon>Caudoviricetes</taxon>
        <taxon>Peduoviridae</taxon>
        <taxon>Maltschvirus</taxon>
        <taxon>Maltschvirus maltsch</taxon>
    </lineage>
</organism>